<name>A0ACA9N6Z4_9GLOM</name>
<sequence>MEDLIVSSDESISSSSVSIDIVMRCQHCESKVYSINTSKTHLKKHTMSCPSSPLNTAEGNPFKLVTKDDVDSSIVDLIVRTGMSFNILNNPLFHKMAKQLHYIVNSYKIPYPTTISRHITDFKKSGQTAKDITSVIMNTLENYSIKEKIFGLTMDNTTTNKAVSRMLQSELPNIKLVSIAGLKEISSLQMKVHKVMKYLANPLTS</sequence>
<keyword evidence="2" id="KW-1185">Reference proteome</keyword>
<feature type="non-terminal residue" evidence="1">
    <location>
        <position position="205"/>
    </location>
</feature>
<dbReference type="EMBL" id="CAJVPM010020784">
    <property type="protein sequence ID" value="CAG8636797.1"/>
    <property type="molecule type" value="Genomic_DNA"/>
</dbReference>
<gene>
    <name evidence="1" type="ORF">SCALOS_LOCUS8172</name>
</gene>
<proteinExistence type="predicted"/>
<evidence type="ECO:0000313" key="1">
    <source>
        <dbReference type="EMBL" id="CAG8636797.1"/>
    </source>
</evidence>
<dbReference type="Proteomes" id="UP000789860">
    <property type="component" value="Unassembled WGS sequence"/>
</dbReference>
<comment type="caution">
    <text evidence="1">The sequence shown here is derived from an EMBL/GenBank/DDBJ whole genome shotgun (WGS) entry which is preliminary data.</text>
</comment>
<reference evidence="1" key="1">
    <citation type="submission" date="2021-06" db="EMBL/GenBank/DDBJ databases">
        <authorList>
            <person name="Kallberg Y."/>
            <person name="Tangrot J."/>
            <person name="Rosling A."/>
        </authorList>
    </citation>
    <scope>NUCLEOTIDE SEQUENCE</scope>
    <source>
        <strain evidence="1">AU212A</strain>
    </source>
</reference>
<evidence type="ECO:0000313" key="2">
    <source>
        <dbReference type="Proteomes" id="UP000789860"/>
    </source>
</evidence>
<protein>
    <submittedName>
        <fullName evidence="1">3894_t:CDS:1</fullName>
    </submittedName>
</protein>
<organism evidence="1 2">
    <name type="scientific">Scutellospora calospora</name>
    <dbReference type="NCBI Taxonomy" id="85575"/>
    <lineage>
        <taxon>Eukaryota</taxon>
        <taxon>Fungi</taxon>
        <taxon>Fungi incertae sedis</taxon>
        <taxon>Mucoromycota</taxon>
        <taxon>Glomeromycotina</taxon>
        <taxon>Glomeromycetes</taxon>
        <taxon>Diversisporales</taxon>
        <taxon>Gigasporaceae</taxon>
        <taxon>Scutellospora</taxon>
    </lineage>
</organism>
<accession>A0ACA9N6Z4</accession>